<dbReference type="InParanoid" id="A0A397RVQ9"/>
<keyword evidence="2" id="KW-1185">Reference proteome</keyword>
<accession>A0A397RVQ9</accession>
<reference evidence="1 2" key="1">
    <citation type="submission" date="2018-08" db="EMBL/GenBank/DDBJ databases">
        <title>Genomic Encyclopedia of Archaeal and Bacterial Type Strains, Phase II (KMG-II): from individual species to whole genera.</title>
        <authorList>
            <person name="Goeker M."/>
        </authorList>
    </citation>
    <scope>NUCLEOTIDE SEQUENCE [LARGE SCALE GENOMIC DNA]</scope>
    <source>
        <strain evidence="1 2">ATCC 27112</strain>
    </source>
</reference>
<name>A0A397RVQ9_9MOLU</name>
<sequence>MNKQEFLEMKDEFALIIYNYEKFLKDCVLLDYKYNDHFYELLQKVRYYEVENGLLVSCLNGKKQDPSFDTEKVYDDFKKGYTQELENMKKKHEIAHIVVQHQGDLTPEENKEFEEMYQKFIAENHPVVKALVTDDEKLAYEKLKAFYYENNYKGFKEAYELNKDVFKEVEYPEDIFAKISQYYYDVRKNIGAEFNKRQKSYPFVKRGVFQDDMTIAEEDANLKTNYNRLLSDNKKLHNDFLNVFGKDITLNELIKQA</sequence>
<gene>
    <name evidence="1" type="ORF">EI71_01546</name>
</gene>
<dbReference type="Proteomes" id="UP000266506">
    <property type="component" value="Unassembled WGS sequence"/>
</dbReference>
<comment type="caution">
    <text evidence="1">The sequence shown here is derived from an EMBL/GenBank/DDBJ whole genome shotgun (WGS) entry which is preliminary data.</text>
</comment>
<evidence type="ECO:0000313" key="2">
    <source>
        <dbReference type="Proteomes" id="UP000266506"/>
    </source>
</evidence>
<dbReference type="RefSeq" id="WP_119016655.1">
    <property type="nucleotide sequence ID" value="NZ_QXEV01000021.1"/>
</dbReference>
<protein>
    <submittedName>
        <fullName evidence="1">Uncharacterized protein</fullName>
    </submittedName>
</protein>
<evidence type="ECO:0000313" key="1">
    <source>
        <dbReference type="EMBL" id="RIA73964.1"/>
    </source>
</evidence>
<organism evidence="1 2">
    <name type="scientific">Anaeroplasma bactoclasticum</name>
    <dbReference type="NCBI Taxonomy" id="2088"/>
    <lineage>
        <taxon>Bacteria</taxon>
        <taxon>Bacillati</taxon>
        <taxon>Mycoplasmatota</taxon>
        <taxon>Mollicutes</taxon>
        <taxon>Anaeroplasmatales</taxon>
        <taxon>Anaeroplasmataceae</taxon>
        <taxon>Anaeroplasma</taxon>
    </lineage>
</organism>
<dbReference type="EMBL" id="QXEV01000021">
    <property type="protein sequence ID" value="RIA73964.1"/>
    <property type="molecule type" value="Genomic_DNA"/>
</dbReference>
<dbReference type="AlphaFoldDB" id="A0A397RVQ9"/>
<proteinExistence type="predicted"/>